<feature type="compositionally biased region" description="Polar residues" evidence="1">
    <location>
        <begin position="1128"/>
        <end position="1138"/>
    </location>
</feature>
<dbReference type="Proteomes" id="UP000054342">
    <property type="component" value="Unassembled WGS sequence"/>
</dbReference>
<feature type="compositionally biased region" description="Polar residues" evidence="1">
    <location>
        <begin position="598"/>
        <end position="663"/>
    </location>
</feature>
<dbReference type="PANTHER" id="PTHR36223">
    <property type="entry name" value="BETA-LACTAMASE-TYPE TRANSPEPTIDASE FOLD DOMAIN CONTAINING PROTEIN"/>
    <property type="match status" value="1"/>
</dbReference>
<dbReference type="OrthoDB" id="5423516at2759"/>
<feature type="compositionally biased region" description="Basic and acidic residues" evidence="1">
    <location>
        <begin position="270"/>
        <end position="317"/>
    </location>
</feature>
<feature type="compositionally biased region" description="Polar residues" evidence="1">
    <location>
        <begin position="481"/>
        <end position="502"/>
    </location>
</feature>
<feature type="region of interest" description="Disordered" evidence="1">
    <location>
        <begin position="481"/>
        <end position="707"/>
    </location>
</feature>
<dbReference type="RefSeq" id="XP_013318728.1">
    <property type="nucleotide sequence ID" value="XM_013463274.1"/>
</dbReference>
<evidence type="ECO:0000256" key="1">
    <source>
        <dbReference type="SAM" id="MobiDB-lite"/>
    </source>
</evidence>
<reference evidence="2 3" key="1">
    <citation type="submission" date="2015-01" db="EMBL/GenBank/DDBJ databases">
        <title>The Genome Sequence of Exophiala xenobiotica CBS118157.</title>
        <authorList>
            <consortium name="The Broad Institute Genomics Platform"/>
            <person name="Cuomo C."/>
            <person name="de Hoog S."/>
            <person name="Gorbushina A."/>
            <person name="Stielow B."/>
            <person name="Teixiera M."/>
            <person name="Abouelleil A."/>
            <person name="Chapman S.B."/>
            <person name="Priest M."/>
            <person name="Young S.K."/>
            <person name="Wortman J."/>
            <person name="Nusbaum C."/>
            <person name="Birren B."/>
        </authorList>
    </citation>
    <scope>NUCLEOTIDE SEQUENCE [LARGE SCALE GENOMIC DNA]</scope>
    <source>
        <strain evidence="2 3">CBS 118157</strain>
    </source>
</reference>
<feature type="compositionally biased region" description="Basic and acidic residues" evidence="1">
    <location>
        <begin position="326"/>
        <end position="335"/>
    </location>
</feature>
<feature type="compositionally biased region" description="Low complexity" evidence="1">
    <location>
        <begin position="578"/>
        <end position="589"/>
    </location>
</feature>
<feature type="region of interest" description="Disordered" evidence="1">
    <location>
        <begin position="876"/>
        <end position="1030"/>
    </location>
</feature>
<feature type="compositionally biased region" description="Basic and acidic residues" evidence="1">
    <location>
        <begin position="171"/>
        <end position="186"/>
    </location>
</feature>
<feature type="compositionally biased region" description="Basic and acidic residues" evidence="1">
    <location>
        <begin position="976"/>
        <end position="985"/>
    </location>
</feature>
<feature type="compositionally biased region" description="Basic and acidic residues" evidence="1">
    <location>
        <begin position="992"/>
        <end position="1003"/>
    </location>
</feature>
<sequence length="1177" mass="127333">MPTLKDLVCHVQWTDTGSPFPEYGTQYGDGVVETYIAIPNHPQTFNVRLTSERFIFEGLVMVVFIDGNYQCNRVRVNLQPHKKGLPENRSNIDFVVRQKEKPLGDGTFVGREWRFDDCNIVPQLPAGVSESHFEELGTIEVLVLRCRSNNPNEFEISSDSSGEDSAILEGKNHEDQAESDSVDFKSAKTSQYQPEPETEFGALGGIFDGAADPPPFSQVSHGDAPADGYPPWRYMPHESSRYPQAHFPGPVLEDTYQYPRRPVPPPRAPVEYDRPRPERHVHFDYGDGRRLDTGYEDHHPRRRFEPADEYQRHDHYTGRNPYADYPPHRAERHYEYGGGLRDYDDYPATYQDYARYRPRSPGPDFYPAGPPPSFPSVPGLSNPRSAPSHPGMGSFAPIARRPGANIPTVWPNVHPQSVPQPFPVWIPPPAVAIPPPYPGTIPIYPPPGNAPLFHTQNHGYPLGTQNIAPTAGVAPVQNYNQQNAGSTLPQGSLASQQATHSFANPAPVVPNNSTGVGAWANNTGGANPQHNTSVGNGGVNTGNNDGRGVPDNNVQTNTQENKSRDAGNSSNDQTWKSNNNNDTTNNADDWGGKPATPIQGQGRENNTDDAGNGTSTQDHQNQGSGWDNNSANNDTGANQGSGWDTNSANNNTWANQGQDNNTTENDKPGEGWGNVSTSNTKEAPKQAVSKSSKTALYGPHGPYQAPRFLANTDVPIVAEEEPRYDVPQAVAQAHGTSKQVQPGRGYLYSKKSCHPEYVDSLDKPYARFVFKYRTKDQVKKETGIDVTVEPTGNEDVNALAALNKEELIQIVIRAKGALKGAIPDAPAKTSTPAPVQAFEPVPLPAPEHDYLKYKLPTGRQGSGLVGLGIRFPNSGSGARGASNSNNNGSSGDNNNGSSGNNNNNWSSGDNNNWSNGDNNNWQAGGDSNQQASNGGNNQSWAAEAPGWNDGGTRQWDGPEEADNAVKQKDQGQSQKRPRDDSDRVSVESSKTTIDHRPKLDPRRPGSGISPKDKSGLSKTSPQPAVWQNPFGPSAPVPFQVKTSIFGIQAPAKPLSDTIGLTTQPRTGPYADYTGPGAPNQFGIPNLPPDSAYAMPGPSNSGKIWDSYFTQPLETYTSALDYAKPNAATGANSHGQGTTAADPLNPYGITGPGPRPPSPGPDVYIPPLSPSPDPNEYR</sequence>
<accession>A0A0D2FDK8</accession>
<feature type="compositionally biased region" description="Polar residues" evidence="1">
    <location>
        <begin position="552"/>
        <end position="577"/>
    </location>
</feature>
<protein>
    <submittedName>
        <fullName evidence="2">Uncharacterized protein</fullName>
    </submittedName>
</protein>
<dbReference type="AlphaFoldDB" id="A0A0D2FDK8"/>
<feature type="compositionally biased region" description="Pro residues" evidence="1">
    <location>
        <begin position="1166"/>
        <end position="1177"/>
    </location>
</feature>
<evidence type="ECO:0000313" key="2">
    <source>
        <dbReference type="EMBL" id="KIW58144.1"/>
    </source>
</evidence>
<dbReference type="EMBL" id="KN847318">
    <property type="protein sequence ID" value="KIW58144.1"/>
    <property type="molecule type" value="Genomic_DNA"/>
</dbReference>
<organism evidence="2 3">
    <name type="scientific">Exophiala xenobiotica</name>
    <dbReference type="NCBI Taxonomy" id="348802"/>
    <lineage>
        <taxon>Eukaryota</taxon>
        <taxon>Fungi</taxon>
        <taxon>Dikarya</taxon>
        <taxon>Ascomycota</taxon>
        <taxon>Pezizomycotina</taxon>
        <taxon>Eurotiomycetes</taxon>
        <taxon>Chaetothyriomycetidae</taxon>
        <taxon>Chaetothyriales</taxon>
        <taxon>Herpotrichiellaceae</taxon>
        <taxon>Exophiala</taxon>
    </lineage>
</organism>
<dbReference type="GeneID" id="25324599"/>
<dbReference type="PANTHER" id="PTHR36223:SF1">
    <property type="entry name" value="TRANSCRIPTION ELONGATION FACTOR EAF N-TERMINAL DOMAIN-CONTAINING PROTEIN"/>
    <property type="match status" value="1"/>
</dbReference>
<gene>
    <name evidence="2" type="ORF">PV05_02691</name>
</gene>
<feature type="region of interest" description="Disordered" evidence="1">
    <location>
        <begin position="247"/>
        <end position="341"/>
    </location>
</feature>
<feature type="region of interest" description="Disordered" evidence="1">
    <location>
        <begin position="1125"/>
        <end position="1177"/>
    </location>
</feature>
<feature type="region of interest" description="Disordered" evidence="1">
    <location>
        <begin position="356"/>
        <end position="389"/>
    </location>
</feature>
<feature type="compositionally biased region" description="Polar residues" evidence="1">
    <location>
        <begin position="510"/>
        <end position="533"/>
    </location>
</feature>
<evidence type="ECO:0000313" key="3">
    <source>
        <dbReference type="Proteomes" id="UP000054342"/>
    </source>
</evidence>
<dbReference type="STRING" id="348802.A0A0D2FDK8"/>
<keyword evidence="3" id="KW-1185">Reference proteome</keyword>
<feature type="region of interest" description="Disordered" evidence="1">
    <location>
        <begin position="171"/>
        <end position="197"/>
    </location>
</feature>
<name>A0A0D2FDK8_9EURO</name>
<dbReference type="HOGENOM" id="CLU_006920_0_0_1"/>
<feature type="compositionally biased region" description="Low complexity" evidence="1">
    <location>
        <begin position="876"/>
        <end position="939"/>
    </location>
</feature>
<proteinExistence type="predicted"/>